<dbReference type="Proteomes" id="UP000253141">
    <property type="component" value="Unassembled WGS sequence"/>
</dbReference>
<name>A0A369ICQ5_9BACT</name>
<gene>
    <name evidence="2" type="ORF">DVG78_05405</name>
</gene>
<sequence>MKIVTLLTPLMVAFTLGYSPNEAGDENTANGNKTLAVRTLPTASDEFPGEIVNFKSYAQNPVFAGTGKPGTWDEKIRERGYILREGNTYHLWYTGYKKEKNAVMHLGYATSPDGLTWTRHSSNPIYDLDWVEDMSVIKSDGLYYMFAEGRNDVAHLLTSTDRIHWQEKGALDVRLTNGNPISKGAYGTPAIWQEKGTWYLFYERGDLGIWLATSKDLKIWTNVQDEPVLKMGPETYDQYAVAMNQIIKYKGLYYGYYHASAFKDWREWSMNVAVSKDLIHWKKYENNPIIGNDKSSGLLVHDGKQYRMYTMHPEVNVYFPNDWIPLFNGTSTEQWVSAKSDQFPKTGWAIDNKILVVNQGKGESKAVVRGGDIITKKMFAQFDLEFEFKLALGANTGLKYFAKKYPDGAILGCEYQLIDDAGNKDIANDTNDKRRTAGLYELFAPVSRQLKPIGEWNKGRIRVEGTRVTHWLNGVKVVEYTIGSPEFMKAKAESKFKDVKDFGTAPGHILLQDHGDEAAFRNIRIREL</sequence>
<dbReference type="GO" id="GO:0016787">
    <property type="term" value="F:hydrolase activity"/>
    <property type="evidence" value="ECO:0007669"/>
    <property type="project" value="InterPro"/>
</dbReference>
<protein>
    <submittedName>
        <fullName evidence="2">DUF1080 domain-containing protein</fullName>
    </submittedName>
</protein>
<dbReference type="SUPFAM" id="SSF75005">
    <property type="entry name" value="Arabinanase/levansucrase/invertase"/>
    <property type="match status" value="2"/>
</dbReference>
<dbReference type="Gene3D" id="2.115.10.20">
    <property type="entry name" value="Glycosyl hydrolase domain, family 43"/>
    <property type="match status" value="2"/>
</dbReference>
<dbReference type="AlphaFoldDB" id="A0A369ICQ5"/>
<dbReference type="InterPro" id="IPR010496">
    <property type="entry name" value="AL/BT2_dom"/>
</dbReference>
<dbReference type="InterPro" id="IPR023296">
    <property type="entry name" value="Glyco_hydro_beta-prop_sf"/>
</dbReference>
<comment type="caution">
    <text evidence="2">The sequence shown here is derived from an EMBL/GenBank/DDBJ whole genome shotgun (WGS) entry which is preliminary data.</text>
</comment>
<proteinExistence type="predicted"/>
<dbReference type="Pfam" id="PF06439">
    <property type="entry name" value="3keto-disac_hyd"/>
    <property type="match status" value="1"/>
</dbReference>
<dbReference type="RefSeq" id="WP_114460011.1">
    <property type="nucleotide sequence ID" value="NZ_QPIW01000002.1"/>
</dbReference>
<dbReference type="PANTHER" id="PTHR35279">
    <property type="match status" value="1"/>
</dbReference>
<feature type="domain" description="3-keto-alpha-glucoside-1,2-lyase/3-keto-2-hydroxy-glucal hydratase" evidence="1">
    <location>
        <begin position="322"/>
        <end position="526"/>
    </location>
</feature>
<dbReference type="EMBL" id="QPIW01000002">
    <property type="protein sequence ID" value="RDB07438.1"/>
    <property type="molecule type" value="Genomic_DNA"/>
</dbReference>
<evidence type="ECO:0000259" key="1">
    <source>
        <dbReference type="Pfam" id="PF06439"/>
    </source>
</evidence>
<evidence type="ECO:0000313" key="2">
    <source>
        <dbReference type="EMBL" id="RDB07438.1"/>
    </source>
</evidence>
<dbReference type="PANTHER" id="PTHR35279:SF1">
    <property type="entry name" value="ARABINANASE_LEVANSUCRASE_INVERTASE"/>
    <property type="match status" value="1"/>
</dbReference>
<keyword evidence="3" id="KW-1185">Reference proteome</keyword>
<organism evidence="2 3">
    <name type="scientific">Runella aurantiaca</name>
    <dbReference type="NCBI Taxonomy" id="2282308"/>
    <lineage>
        <taxon>Bacteria</taxon>
        <taxon>Pseudomonadati</taxon>
        <taxon>Bacteroidota</taxon>
        <taxon>Cytophagia</taxon>
        <taxon>Cytophagales</taxon>
        <taxon>Spirosomataceae</taxon>
        <taxon>Runella</taxon>
    </lineage>
</organism>
<dbReference type="OrthoDB" id="2534034at2"/>
<dbReference type="Gene3D" id="2.60.120.560">
    <property type="entry name" value="Exo-inulinase, domain 1"/>
    <property type="match status" value="1"/>
</dbReference>
<evidence type="ECO:0000313" key="3">
    <source>
        <dbReference type="Proteomes" id="UP000253141"/>
    </source>
</evidence>
<accession>A0A369ICQ5</accession>
<reference evidence="2 3" key="1">
    <citation type="submission" date="2018-07" db="EMBL/GenBank/DDBJ databases">
        <title>Genome analysis of Runella aurantiaca.</title>
        <authorList>
            <person name="Yang X."/>
        </authorList>
    </citation>
    <scope>NUCLEOTIDE SEQUENCE [LARGE SCALE GENOMIC DNA]</scope>
    <source>
        <strain evidence="2 3">YX9</strain>
    </source>
</reference>